<evidence type="ECO:0000256" key="2">
    <source>
        <dbReference type="SAM" id="Phobius"/>
    </source>
</evidence>
<evidence type="ECO:0000256" key="1">
    <source>
        <dbReference type="SAM" id="MobiDB-lite"/>
    </source>
</evidence>
<organism evidence="3 4">
    <name type="scientific">Corynebacterium incognita</name>
    <dbReference type="NCBI Taxonomy" id="2754725"/>
    <lineage>
        <taxon>Bacteria</taxon>
        <taxon>Bacillati</taxon>
        <taxon>Actinomycetota</taxon>
        <taxon>Actinomycetes</taxon>
        <taxon>Mycobacteriales</taxon>
        <taxon>Corynebacteriaceae</taxon>
        <taxon>Corynebacterium</taxon>
    </lineage>
</organism>
<dbReference type="KEGG" id="cik:H0194_02875"/>
<proteinExistence type="predicted"/>
<dbReference type="RefSeq" id="WP_185176362.1">
    <property type="nucleotide sequence ID" value="NZ_CP059404.1"/>
</dbReference>
<keyword evidence="2" id="KW-1133">Transmembrane helix</keyword>
<feature type="transmembrane region" description="Helical" evidence="2">
    <location>
        <begin position="46"/>
        <end position="66"/>
    </location>
</feature>
<gene>
    <name evidence="3" type="ORF">H0194_02875</name>
</gene>
<sequence>MTEEVDPREGLWNPDAPAASRGATGRDSADGGQPVPRKRALPRSRVSLTLWLLIALVIVAGIVGTLL</sequence>
<name>A0A7G7CQX2_9CORY</name>
<evidence type="ECO:0000313" key="4">
    <source>
        <dbReference type="Proteomes" id="UP000515743"/>
    </source>
</evidence>
<evidence type="ECO:0000313" key="3">
    <source>
        <dbReference type="EMBL" id="QNE89988.1"/>
    </source>
</evidence>
<dbReference type="AlphaFoldDB" id="A0A7G7CQX2"/>
<accession>A0A7G7CQX2</accession>
<feature type="region of interest" description="Disordered" evidence="1">
    <location>
        <begin position="1"/>
        <end position="39"/>
    </location>
</feature>
<keyword evidence="2" id="KW-0812">Transmembrane</keyword>
<reference evidence="3 4" key="1">
    <citation type="submission" date="2020-07" db="EMBL/GenBank/DDBJ databases">
        <title>Complete genome and description of Corynebacterium incognita strain Marseille-Q3630 sp. nov.</title>
        <authorList>
            <person name="Boxberger M."/>
        </authorList>
    </citation>
    <scope>NUCLEOTIDE SEQUENCE [LARGE SCALE GENOMIC DNA]</scope>
    <source>
        <strain evidence="3 4">Marseille-Q3630</strain>
    </source>
</reference>
<keyword evidence="4" id="KW-1185">Reference proteome</keyword>
<keyword evidence="2" id="KW-0472">Membrane</keyword>
<dbReference type="EMBL" id="CP059404">
    <property type="protein sequence ID" value="QNE89988.1"/>
    <property type="molecule type" value="Genomic_DNA"/>
</dbReference>
<protein>
    <submittedName>
        <fullName evidence="3">Uncharacterized protein</fullName>
    </submittedName>
</protein>
<dbReference type="Proteomes" id="UP000515743">
    <property type="component" value="Chromosome"/>
</dbReference>